<protein>
    <submittedName>
        <fullName evidence="2">Uncharacterized protein</fullName>
    </submittedName>
</protein>
<evidence type="ECO:0000313" key="2">
    <source>
        <dbReference type="EMBL" id="KAF7384170.1"/>
    </source>
</evidence>
<sequence length="309" mass="35345">MAFFQLVVKAHRLEKLRRKYEDEKLRSIEVSKGAKHLTWRQKFRHKKLRCKRKVKNFWRKITSFPEDSWLHKKAVLLRTDGTFENYILKSIFGFIGGVILTYIFFMFFVIQLNFSLTSATFLCSIIGVILTLGLSFSYGVRCVVFLLLPQFFSKRGRQALIAYAFILTLTGPAKNTLRNISVLTESLACGQEMLKTAVKSVLDLIKEPFYALKEAIMKVTKAVRIIVSKIKQTFIAIKRIVLGIVRVITAVFQWLGSIISICNKKLGTPFERCQRVFEGAVADCRAKLGPIFGGICDLTYIKFEDSPDT</sequence>
<keyword evidence="1" id="KW-0472">Membrane</keyword>
<dbReference type="AlphaFoldDB" id="A0A834MTQ5"/>
<feature type="transmembrane region" description="Helical" evidence="1">
    <location>
        <begin position="86"/>
        <end position="110"/>
    </location>
</feature>
<evidence type="ECO:0000256" key="1">
    <source>
        <dbReference type="SAM" id="Phobius"/>
    </source>
</evidence>
<dbReference type="InterPro" id="IPR051856">
    <property type="entry name" value="CSR-E3_Ligase_Protein"/>
</dbReference>
<name>A0A834MTQ5_VESVU</name>
<keyword evidence="1" id="KW-0812">Transmembrane</keyword>
<feature type="transmembrane region" description="Helical" evidence="1">
    <location>
        <begin position="240"/>
        <end position="261"/>
    </location>
</feature>
<keyword evidence="3" id="KW-1185">Reference proteome</keyword>
<dbReference type="EMBL" id="JACSEA010000016">
    <property type="protein sequence ID" value="KAF7384170.1"/>
    <property type="molecule type" value="Genomic_DNA"/>
</dbReference>
<dbReference type="Proteomes" id="UP000614350">
    <property type="component" value="Unassembled WGS sequence"/>
</dbReference>
<gene>
    <name evidence="2" type="ORF">HZH66_012420</name>
</gene>
<dbReference type="Pfam" id="PF26039">
    <property type="entry name" value="Dcst2"/>
    <property type="match status" value="1"/>
</dbReference>
<organism evidence="2 3">
    <name type="scientific">Vespula vulgaris</name>
    <name type="common">Yellow jacket</name>
    <name type="synonym">Wasp</name>
    <dbReference type="NCBI Taxonomy" id="7454"/>
    <lineage>
        <taxon>Eukaryota</taxon>
        <taxon>Metazoa</taxon>
        <taxon>Ecdysozoa</taxon>
        <taxon>Arthropoda</taxon>
        <taxon>Hexapoda</taxon>
        <taxon>Insecta</taxon>
        <taxon>Pterygota</taxon>
        <taxon>Neoptera</taxon>
        <taxon>Endopterygota</taxon>
        <taxon>Hymenoptera</taxon>
        <taxon>Apocrita</taxon>
        <taxon>Aculeata</taxon>
        <taxon>Vespoidea</taxon>
        <taxon>Vespidae</taxon>
        <taxon>Vespinae</taxon>
        <taxon>Vespula</taxon>
    </lineage>
</organism>
<comment type="caution">
    <text evidence="2">The sequence shown here is derived from an EMBL/GenBank/DDBJ whole genome shotgun (WGS) entry which is preliminary data.</text>
</comment>
<proteinExistence type="predicted"/>
<dbReference type="PANTHER" id="PTHR21041">
    <property type="entry name" value="DENDRITIC CELL-SPECIFIC TRANSMEMBRANE PROTEIN"/>
    <property type="match status" value="1"/>
</dbReference>
<evidence type="ECO:0000313" key="3">
    <source>
        <dbReference type="Proteomes" id="UP000614350"/>
    </source>
</evidence>
<reference evidence="2" key="1">
    <citation type="journal article" date="2020" name="G3 (Bethesda)">
        <title>High-Quality Assemblies for Three Invasive Social Wasps from the &lt;i&gt;Vespula&lt;/i&gt; Genus.</title>
        <authorList>
            <person name="Harrop T.W.R."/>
            <person name="Guhlin J."/>
            <person name="McLaughlin G.M."/>
            <person name="Permina E."/>
            <person name="Stockwell P."/>
            <person name="Gilligan J."/>
            <person name="Le Lec M.F."/>
            <person name="Gruber M.A.M."/>
            <person name="Quinn O."/>
            <person name="Lovegrove M."/>
            <person name="Duncan E.J."/>
            <person name="Remnant E.J."/>
            <person name="Van Eeckhoven J."/>
            <person name="Graham B."/>
            <person name="Knapp R.A."/>
            <person name="Langford K.W."/>
            <person name="Kronenberg Z."/>
            <person name="Press M.O."/>
            <person name="Eacker S.M."/>
            <person name="Wilson-Rankin E.E."/>
            <person name="Purcell J."/>
            <person name="Lester P.J."/>
            <person name="Dearden P.K."/>
        </authorList>
    </citation>
    <scope>NUCLEOTIDE SEQUENCE</scope>
    <source>
        <strain evidence="2">Marl-1</strain>
    </source>
</reference>
<dbReference type="PANTHER" id="PTHR21041:SF9">
    <property type="entry name" value="DENDRITIC CELL-SPECIFIC TRANSMEMBRANE PROTEIN-LIKE DOMAIN-CONTAINING PROTEIN"/>
    <property type="match status" value="1"/>
</dbReference>
<keyword evidence="1" id="KW-1133">Transmembrane helix</keyword>
<feature type="transmembrane region" description="Helical" evidence="1">
    <location>
        <begin position="116"/>
        <end position="148"/>
    </location>
</feature>
<accession>A0A834MTQ5</accession>